<feature type="transmembrane region" description="Helical" evidence="1">
    <location>
        <begin position="80"/>
        <end position="100"/>
    </location>
</feature>
<protein>
    <submittedName>
        <fullName evidence="2">SoxR reducing system RseC family protein</fullName>
    </submittedName>
</protein>
<dbReference type="PANTHER" id="PTHR35867">
    <property type="entry name" value="PROTEIN RSEC"/>
    <property type="match status" value="1"/>
</dbReference>
<feature type="transmembrane region" description="Helical" evidence="1">
    <location>
        <begin position="106"/>
        <end position="122"/>
    </location>
</feature>
<proteinExistence type="predicted"/>
<dbReference type="Proteomes" id="UP001059672">
    <property type="component" value="Chromosome"/>
</dbReference>
<dbReference type="RefSeq" id="WP_255837610.1">
    <property type="nucleotide sequence ID" value="NZ_CP073346.1"/>
</dbReference>
<dbReference type="EMBL" id="CP073346">
    <property type="protein sequence ID" value="UTW07046.1"/>
    <property type="molecule type" value="Genomic_DNA"/>
</dbReference>
<dbReference type="PROSITE" id="PS51257">
    <property type="entry name" value="PROKAR_LIPOPROTEIN"/>
    <property type="match status" value="1"/>
</dbReference>
<gene>
    <name evidence="2" type="ORF">KDW96_18055</name>
</gene>
<name>A0ABY5H5H3_9PSED</name>
<reference evidence="2" key="1">
    <citation type="submission" date="2021-04" db="EMBL/GenBank/DDBJ databases">
        <title>Oceanospirillales bacteria with DddD are important DMSP degraders in coastal seawater.</title>
        <authorList>
            <person name="Liu J."/>
        </authorList>
    </citation>
    <scope>NUCLEOTIDE SEQUENCE</scope>
    <source>
        <strain evidence="2">D13-4</strain>
    </source>
</reference>
<dbReference type="InterPro" id="IPR007359">
    <property type="entry name" value="SigmaE_reg_RseC_MucC"/>
</dbReference>
<dbReference type="PANTHER" id="PTHR35867:SF1">
    <property type="entry name" value="PROTEIN RSEC"/>
    <property type="match status" value="1"/>
</dbReference>
<evidence type="ECO:0000256" key="1">
    <source>
        <dbReference type="SAM" id="Phobius"/>
    </source>
</evidence>
<evidence type="ECO:0000313" key="2">
    <source>
        <dbReference type="EMBL" id="UTW07046.1"/>
    </source>
</evidence>
<accession>A0ABY5H5H3</accession>
<dbReference type="InterPro" id="IPR026268">
    <property type="entry name" value="RseC"/>
</dbReference>
<keyword evidence="1" id="KW-0472">Membrane</keyword>
<dbReference type="Pfam" id="PF04246">
    <property type="entry name" value="RseC_MucC"/>
    <property type="match status" value="1"/>
</dbReference>
<sequence length="151" mass="15609">MIEEQGRVVAVEAGAVWVETLRKSTCSSCSVSAGCGQGVLDRLGVGGRRGHARALSDLSLSVGDEVVIGVREDLLVRASLLVYLMPLLGLFAAALLAGAMSLSEPYVVLCAGGGMLLSWLGVRWRSARIAGDPALQPVVLRALIANAAPAL</sequence>
<dbReference type="PIRSF" id="PIRSF004923">
    <property type="entry name" value="RseC"/>
    <property type="match status" value="1"/>
</dbReference>
<keyword evidence="1" id="KW-1133">Transmembrane helix</keyword>
<keyword evidence="1" id="KW-0812">Transmembrane</keyword>
<organism evidence="2 3">
    <name type="scientific">Pseudomonas benzenivorans</name>
    <dbReference type="NCBI Taxonomy" id="556533"/>
    <lineage>
        <taxon>Bacteria</taxon>
        <taxon>Pseudomonadati</taxon>
        <taxon>Pseudomonadota</taxon>
        <taxon>Gammaproteobacteria</taxon>
        <taxon>Pseudomonadales</taxon>
        <taxon>Pseudomonadaceae</taxon>
        <taxon>Pseudomonas</taxon>
    </lineage>
</organism>
<evidence type="ECO:0000313" key="3">
    <source>
        <dbReference type="Proteomes" id="UP001059672"/>
    </source>
</evidence>
<keyword evidence="3" id="KW-1185">Reference proteome</keyword>